<sequence length="377" mass="42967">MSGNTFWVYKELPPRYFNQDGQPNTPPGGANAVLLKMKYEEESLPLVMHILWLIHYGLARSPLQKMRDHYISVLRGTVSIDGPAVTHQEREEIHEFFSQHFPPVYLSQALDIGVYGEVFRGDGYGCVIFINYDLAVAENAVKSIPESTNTECASILVFIATIYHELAHVYNSYLHPEEFQFATPEKMRYNKRTTSDDHGKIHGESWFVVEASLFGGIVEAAYNGRCNVDFISPRNIVGVILERPLLTDLVDPSNDQVQGRVVYKCEQRLVQSFFENAGVFSPSPFHRSDNLSPYRGVADFLEKSGMFALEWVKRTQSPRLSQMSIVNLENVGVAHKYQRDLAYRRVKINGNLRYLPLGAPESLSLSKGCRRFHRRLQ</sequence>
<gene>
    <name evidence="1" type="ORF">EDD18DRAFT_1331045</name>
</gene>
<organism evidence="1 2">
    <name type="scientific">Armillaria luteobubalina</name>
    <dbReference type="NCBI Taxonomy" id="153913"/>
    <lineage>
        <taxon>Eukaryota</taxon>
        <taxon>Fungi</taxon>
        <taxon>Dikarya</taxon>
        <taxon>Basidiomycota</taxon>
        <taxon>Agaricomycotina</taxon>
        <taxon>Agaricomycetes</taxon>
        <taxon>Agaricomycetidae</taxon>
        <taxon>Agaricales</taxon>
        <taxon>Marasmiineae</taxon>
        <taxon>Physalacriaceae</taxon>
        <taxon>Armillaria</taxon>
    </lineage>
</organism>
<evidence type="ECO:0000313" key="1">
    <source>
        <dbReference type="EMBL" id="KAK0497969.1"/>
    </source>
</evidence>
<keyword evidence="2" id="KW-1185">Reference proteome</keyword>
<protein>
    <submittedName>
        <fullName evidence="1">Uncharacterized protein</fullName>
    </submittedName>
</protein>
<dbReference type="EMBL" id="JAUEPU010000012">
    <property type="protein sequence ID" value="KAK0497969.1"/>
    <property type="molecule type" value="Genomic_DNA"/>
</dbReference>
<reference evidence="1" key="1">
    <citation type="submission" date="2023-06" db="EMBL/GenBank/DDBJ databases">
        <authorList>
            <consortium name="Lawrence Berkeley National Laboratory"/>
            <person name="Ahrendt S."/>
            <person name="Sahu N."/>
            <person name="Indic B."/>
            <person name="Wong-Bajracharya J."/>
            <person name="Merenyi Z."/>
            <person name="Ke H.-M."/>
            <person name="Monk M."/>
            <person name="Kocsube S."/>
            <person name="Drula E."/>
            <person name="Lipzen A."/>
            <person name="Balint B."/>
            <person name="Henrissat B."/>
            <person name="Andreopoulos B."/>
            <person name="Martin F.M."/>
            <person name="Harder C.B."/>
            <person name="Rigling D."/>
            <person name="Ford K.L."/>
            <person name="Foster G.D."/>
            <person name="Pangilinan J."/>
            <person name="Papanicolaou A."/>
            <person name="Barry K."/>
            <person name="LaButti K."/>
            <person name="Viragh M."/>
            <person name="Koriabine M."/>
            <person name="Yan M."/>
            <person name="Riley R."/>
            <person name="Champramary S."/>
            <person name="Plett K.L."/>
            <person name="Tsai I.J."/>
            <person name="Slot J."/>
            <person name="Sipos G."/>
            <person name="Plett J."/>
            <person name="Nagy L.G."/>
            <person name="Grigoriev I.V."/>
        </authorList>
    </citation>
    <scope>NUCLEOTIDE SEQUENCE</scope>
    <source>
        <strain evidence="1">HWK02</strain>
    </source>
</reference>
<dbReference type="Proteomes" id="UP001175228">
    <property type="component" value="Unassembled WGS sequence"/>
</dbReference>
<accession>A0AA39UUK1</accession>
<comment type="caution">
    <text evidence="1">The sequence shown here is derived from an EMBL/GenBank/DDBJ whole genome shotgun (WGS) entry which is preliminary data.</text>
</comment>
<evidence type="ECO:0000313" key="2">
    <source>
        <dbReference type="Proteomes" id="UP001175228"/>
    </source>
</evidence>
<name>A0AA39UUK1_9AGAR</name>
<dbReference type="AlphaFoldDB" id="A0AA39UUK1"/>
<proteinExistence type="predicted"/>